<dbReference type="SUPFAM" id="SSF52047">
    <property type="entry name" value="RNI-like"/>
    <property type="match status" value="1"/>
</dbReference>
<evidence type="ECO:0000313" key="3">
    <source>
        <dbReference type="Proteomes" id="UP000703661"/>
    </source>
</evidence>
<protein>
    <recommendedName>
        <fullName evidence="1">F-box domain-containing protein</fullName>
    </recommendedName>
</protein>
<dbReference type="GO" id="GO:0031146">
    <property type="term" value="P:SCF-dependent proteasomal ubiquitin-dependent protein catabolic process"/>
    <property type="evidence" value="ECO:0007669"/>
    <property type="project" value="TreeGrafter"/>
</dbReference>
<dbReference type="InterPro" id="IPR001810">
    <property type="entry name" value="F-box_dom"/>
</dbReference>
<sequence>MATLDPFNLPEISSLIARHLNKRDLGSCLGVCKAWHNALLPHLWSDIDVKPSLGEQSLRNPDPNILKRYSHFVKNLEIRTFLLKEYVMPYPNLRTLNFVVTNGCSADLLSLNTSITHLTFNDQHYLEAIENQELWRAVADLPHLTTLIFDFGTTISAFDMSDFWQACTRLDGLFIFTSSVDCSVEIPDGMVFSRMRKLVLQEMYRIAPKDNLELIRRCPNLKCLTWYSVVDDDLEPAAMEFVRLAKNGAWPNLESLGIRVGLGDDDMATVLENISFVTKLEFDDSSFGLTSFTTLKRSFGMLKDLNVSNCPNMSSRMVQELLSSCPRLEVFMGDFLEAEDVLAGQPWVCLSIMVLKVCFTFRAGQSLMPAIYERLSHLTRLTSLNVGHELKGVRLSHHQGLDIQLEAGLGLLAKLKHLEYFGAKDLPGSPGLKEIEWMAENWRSLVAIRCRPQIEPEKLSKTKWNFWFSTS</sequence>
<dbReference type="InterPro" id="IPR032675">
    <property type="entry name" value="LRR_dom_sf"/>
</dbReference>
<organism evidence="2 3">
    <name type="scientific">Entomortierella chlamydospora</name>
    <dbReference type="NCBI Taxonomy" id="101097"/>
    <lineage>
        <taxon>Eukaryota</taxon>
        <taxon>Fungi</taxon>
        <taxon>Fungi incertae sedis</taxon>
        <taxon>Mucoromycota</taxon>
        <taxon>Mortierellomycotina</taxon>
        <taxon>Mortierellomycetes</taxon>
        <taxon>Mortierellales</taxon>
        <taxon>Mortierellaceae</taxon>
        <taxon>Entomortierella</taxon>
    </lineage>
</organism>
<dbReference type="PANTHER" id="PTHR13318">
    <property type="entry name" value="PARTNER OF PAIRED, ISOFORM B-RELATED"/>
    <property type="match status" value="1"/>
</dbReference>
<dbReference type="GO" id="GO:0019005">
    <property type="term" value="C:SCF ubiquitin ligase complex"/>
    <property type="evidence" value="ECO:0007669"/>
    <property type="project" value="TreeGrafter"/>
</dbReference>
<dbReference type="EMBL" id="JAAAID010001102">
    <property type="protein sequence ID" value="KAG0011697.1"/>
    <property type="molecule type" value="Genomic_DNA"/>
</dbReference>
<dbReference type="InterPro" id="IPR036047">
    <property type="entry name" value="F-box-like_dom_sf"/>
</dbReference>
<reference evidence="2" key="1">
    <citation type="journal article" date="2020" name="Fungal Divers.">
        <title>Resolving the Mortierellaceae phylogeny through synthesis of multi-gene phylogenetics and phylogenomics.</title>
        <authorList>
            <person name="Vandepol N."/>
            <person name="Liber J."/>
            <person name="Desiro A."/>
            <person name="Na H."/>
            <person name="Kennedy M."/>
            <person name="Barry K."/>
            <person name="Grigoriev I.V."/>
            <person name="Miller A.N."/>
            <person name="O'Donnell K."/>
            <person name="Stajich J.E."/>
            <person name="Bonito G."/>
        </authorList>
    </citation>
    <scope>NUCLEOTIDE SEQUENCE</scope>
    <source>
        <strain evidence="2">NRRL 2769</strain>
    </source>
</reference>
<dbReference type="AlphaFoldDB" id="A0A9P6MSC7"/>
<dbReference type="Gene3D" id="3.80.10.10">
    <property type="entry name" value="Ribonuclease Inhibitor"/>
    <property type="match status" value="1"/>
</dbReference>
<dbReference type="SUPFAM" id="SSF81383">
    <property type="entry name" value="F-box domain"/>
    <property type="match status" value="1"/>
</dbReference>
<evidence type="ECO:0000259" key="1">
    <source>
        <dbReference type="Pfam" id="PF12937"/>
    </source>
</evidence>
<proteinExistence type="predicted"/>
<dbReference type="Pfam" id="PF12937">
    <property type="entry name" value="F-box-like"/>
    <property type="match status" value="1"/>
</dbReference>
<keyword evidence="3" id="KW-1185">Reference proteome</keyword>
<gene>
    <name evidence="2" type="ORF">BGZ80_000501</name>
</gene>
<feature type="domain" description="F-box" evidence="1">
    <location>
        <begin position="10"/>
        <end position="48"/>
    </location>
</feature>
<evidence type="ECO:0000313" key="2">
    <source>
        <dbReference type="EMBL" id="KAG0011697.1"/>
    </source>
</evidence>
<comment type="caution">
    <text evidence="2">The sequence shown here is derived from an EMBL/GenBank/DDBJ whole genome shotgun (WGS) entry which is preliminary data.</text>
</comment>
<dbReference type="Proteomes" id="UP000703661">
    <property type="component" value="Unassembled WGS sequence"/>
</dbReference>
<dbReference type="OrthoDB" id="2362121at2759"/>
<accession>A0A9P6MSC7</accession>
<name>A0A9P6MSC7_9FUNG</name>